<proteinExistence type="predicted"/>
<comment type="caution">
    <text evidence="1">The sequence shown here is derived from an EMBL/GenBank/DDBJ whole genome shotgun (WGS) entry which is preliminary data.</text>
</comment>
<dbReference type="Pfam" id="PF11349">
    <property type="entry name" value="DUF3151"/>
    <property type="match status" value="1"/>
</dbReference>
<organism evidence="1 2">
    <name type="scientific">Actinokineospora spheciospongiae</name>
    <dbReference type="NCBI Taxonomy" id="909613"/>
    <lineage>
        <taxon>Bacteria</taxon>
        <taxon>Bacillati</taxon>
        <taxon>Actinomycetota</taxon>
        <taxon>Actinomycetes</taxon>
        <taxon>Pseudonocardiales</taxon>
        <taxon>Pseudonocardiaceae</taxon>
        <taxon>Actinokineospora</taxon>
    </lineage>
</organism>
<reference evidence="1 2" key="1">
    <citation type="journal article" date="2014" name="Genome Announc.">
        <title>Draft Genome Sequence of the Antitrypanosomally Active Sponge-Associated Bacterium Actinokineospora sp. Strain EG49.</title>
        <authorList>
            <person name="Harjes J."/>
            <person name="Ryu T."/>
            <person name="Abdelmohsen U.R."/>
            <person name="Moitinho-Silva L."/>
            <person name="Horn H."/>
            <person name="Ravasi T."/>
            <person name="Hentschel U."/>
        </authorList>
    </citation>
    <scope>NUCLEOTIDE SEQUENCE [LARGE SCALE GENOMIC DNA]</scope>
    <source>
        <strain evidence="1 2">EG49</strain>
    </source>
</reference>
<protein>
    <recommendedName>
        <fullName evidence="3">DUF3151 domain-containing protein</fullName>
    </recommendedName>
</protein>
<dbReference type="InterPro" id="IPR014487">
    <property type="entry name" value="DUF3151"/>
</dbReference>
<evidence type="ECO:0008006" key="3">
    <source>
        <dbReference type="Google" id="ProtNLM"/>
    </source>
</evidence>
<keyword evidence="2" id="KW-1185">Reference proteome</keyword>
<dbReference type="OrthoDB" id="3826919at2"/>
<dbReference type="eggNOG" id="ENOG5032SFN">
    <property type="taxonomic scope" value="Bacteria"/>
</dbReference>
<name>W7IDK9_9PSEU</name>
<gene>
    <name evidence="1" type="ORF">UO65_5751</name>
</gene>
<dbReference type="EMBL" id="AYXG01000224">
    <property type="protein sequence ID" value="EWC58955.1"/>
    <property type="molecule type" value="Genomic_DNA"/>
</dbReference>
<dbReference type="STRING" id="909613.UO65_5751"/>
<dbReference type="Proteomes" id="UP000019277">
    <property type="component" value="Unassembled WGS sequence"/>
</dbReference>
<evidence type="ECO:0000313" key="2">
    <source>
        <dbReference type="Proteomes" id="UP000019277"/>
    </source>
</evidence>
<accession>W7IDK9</accession>
<evidence type="ECO:0000313" key="1">
    <source>
        <dbReference type="EMBL" id="EWC58955.1"/>
    </source>
</evidence>
<dbReference type="PIRSF" id="PIRSF017349">
    <property type="entry name" value="UCP017349"/>
    <property type="match status" value="1"/>
</dbReference>
<dbReference type="AlphaFoldDB" id="W7IDK9"/>
<dbReference type="RefSeq" id="WP_035288504.1">
    <property type="nucleotide sequence ID" value="NZ_AYXG01000224.1"/>
</dbReference>
<dbReference type="PATRIC" id="fig|909613.9.peg.5751"/>
<sequence>MNLLGGPDPTYLPDRPEQQAALEAGQDPVEVVTGTPDFSEAWAALAEGSLADGQPVAAYAYARTGYHRGLDQLRRAGWKGHGPIPWSHRPNQGFLRALAALAKAAQAIGETEEHTRCATFLADSDPQAPAALGLA</sequence>